<keyword evidence="2" id="KW-1185">Reference proteome</keyword>
<dbReference type="EMBL" id="JBHUKR010000011">
    <property type="protein sequence ID" value="MFD2419478.1"/>
    <property type="molecule type" value="Genomic_DNA"/>
</dbReference>
<accession>A0ABW5FWU4</accession>
<organism evidence="1 2">
    <name type="scientific">Amycolatopsis pigmentata</name>
    <dbReference type="NCBI Taxonomy" id="450801"/>
    <lineage>
        <taxon>Bacteria</taxon>
        <taxon>Bacillati</taxon>
        <taxon>Actinomycetota</taxon>
        <taxon>Actinomycetes</taxon>
        <taxon>Pseudonocardiales</taxon>
        <taxon>Pseudonocardiaceae</taxon>
        <taxon>Amycolatopsis</taxon>
    </lineage>
</organism>
<evidence type="ECO:0000313" key="1">
    <source>
        <dbReference type="EMBL" id="MFD2419478.1"/>
    </source>
</evidence>
<evidence type="ECO:0000313" key="2">
    <source>
        <dbReference type="Proteomes" id="UP001597417"/>
    </source>
</evidence>
<dbReference type="Proteomes" id="UP001597417">
    <property type="component" value="Unassembled WGS sequence"/>
</dbReference>
<proteinExistence type="predicted"/>
<gene>
    <name evidence="1" type="ORF">ACFSXZ_24420</name>
</gene>
<sequence length="58" mass="6152">MPPIADAVRTHAEGVMTAMSAWSTGSVLPNYAAGTGVERLAQSYEPQTLAAVRPRRPL</sequence>
<name>A0ABW5FWU4_9PSEU</name>
<comment type="caution">
    <text evidence="1">The sequence shown here is derived from an EMBL/GenBank/DDBJ whole genome shotgun (WGS) entry which is preliminary data.</text>
</comment>
<dbReference type="RefSeq" id="WP_378267463.1">
    <property type="nucleotide sequence ID" value="NZ_JBHUKR010000011.1"/>
</dbReference>
<reference evidence="2" key="1">
    <citation type="journal article" date="2019" name="Int. J. Syst. Evol. Microbiol.">
        <title>The Global Catalogue of Microorganisms (GCM) 10K type strain sequencing project: providing services to taxonomists for standard genome sequencing and annotation.</title>
        <authorList>
            <consortium name="The Broad Institute Genomics Platform"/>
            <consortium name="The Broad Institute Genome Sequencing Center for Infectious Disease"/>
            <person name="Wu L."/>
            <person name="Ma J."/>
        </authorList>
    </citation>
    <scope>NUCLEOTIDE SEQUENCE [LARGE SCALE GENOMIC DNA]</scope>
    <source>
        <strain evidence="2">CGMCC 4.7645</strain>
    </source>
</reference>
<protein>
    <submittedName>
        <fullName evidence="1">Uncharacterized protein</fullName>
    </submittedName>
</protein>